<proteinExistence type="predicted"/>
<keyword evidence="3" id="KW-1185">Reference proteome</keyword>
<comment type="caution">
    <text evidence="2">The sequence shown here is derived from an EMBL/GenBank/DDBJ whole genome shotgun (WGS) entry which is preliminary data.</text>
</comment>
<dbReference type="AlphaFoldDB" id="A0A941CQK7"/>
<dbReference type="InterPro" id="IPR004038">
    <property type="entry name" value="Ribosomal_eL8/eL30/eS12/Gad45"/>
</dbReference>
<gene>
    <name evidence="2" type="ORF">KCG48_03985</name>
</gene>
<sequence length="118" mass="13098">MNNRVLAFLGIARKSGNLVLGYNKCEEAVKMRQLRLLFISTGASQNTKDKFYGFSERYHVPILEDFTPEELGSALGLKGIAVLGVKDPNMAKKIRSFYDSKEDEEINGGGPIVKDQSI</sequence>
<evidence type="ECO:0000313" key="2">
    <source>
        <dbReference type="EMBL" id="MBR0575496.1"/>
    </source>
</evidence>
<evidence type="ECO:0000259" key="1">
    <source>
        <dbReference type="Pfam" id="PF01248"/>
    </source>
</evidence>
<dbReference type="Gene3D" id="3.30.1330.30">
    <property type="match status" value="1"/>
</dbReference>
<reference evidence="2" key="1">
    <citation type="submission" date="2021-04" db="EMBL/GenBank/DDBJ databases">
        <title>Proteiniclasticum sedimins sp. nov., an obligate anaerobic bacterium isolated from anaerobic sludge.</title>
        <authorList>
            <person name="Liu J."/>
        </authorList>
    </citation>
    <scope>NUCLEOTIDE SEQUENCE</scope>
    <source>
        <strain evidence="2">BAD-10</strain>
    </source>
</reference>
<dbReference type="Proteomes" id="UP000675379">
    <property type="component" value="Unassembled WGS sequence"/>
</dbReference>
<protein>
    <submittedName>
        <fullName evidence="2">Ribosomal L7Ae/L30e/S12e/Gadd45 family protein</fullName>
    </submittedName>
</protein>
<organism evidence="2 3">
    <name type="scientific">Proteiniclasticum sediminis</name>
    <dbReference type="NCBI Taxonomy" id="2804028"/>
    <lineage>
        <taxon>Bacteria</taxon>
        <taxon>Bacillati</taxon>
        <taxon>Bacillota</taxon>
        <taxon>Clostridia</taxon>
        <taxon>Eubacteriales</taxon>
        <taxon>Clostridiaceae</taxon>
        <taxon>Proteiniclasticum</taxon>
    </lineage>
</organism>
<dbReference type="InterPro" id="IPR029064">
    <property type="entry name" value="Ribosomal_eL30-like_sf"/>
</dbReference>
<dbReference type="RefSeq" id="WP_211800016.1">
    <property type="nucleotide sequence ID" value="NZ_JAGSCS010000003.1"/>
</dbReference>
<accession>A0A941CQK7</accession>
<dbReference type="Pfam" id="PF01248">
    <property type="entry name" value="Ribosomal_L7Ae"/>
    <property type="match status" value="1"/>
</dbReference>
<dbReference type="EMBL" id="JAGSCS010000003">
    <property type="protein sequence ID" value="MBR0575496.1"/>
    <property type="molecule type" value="Genomic_DNA"/>
</dbReference>
<evidence type="ECO:0000313" key="3">
    <source>
        <dbReference type="Proteomes" id="UP000675379"/>
    </source>
</evidence>
<feature type="domain" description="Ribosomal protein eL8/eL30/eS12/Gadd45" evidence="1">
    <location>
        <begin position="9"/>
        <end position="93"/>
    </location>
</feature>
<dbReference type="SUPFAM" id="SSF55315">
    <property type="entry name" value="L30e-like"/>
    <property type="match status" value="1"/>
</dbReference>
<name>A0A941CQK7_9CLOT</name>
<dbReference type="NCBIfam" id="NF004078">
    <property type="entry name" value="PRK05583.1"/>
    <property type="match status" value="1"/>
</dbReference>